<evidence type="ECO:0000313" key="2">
    <source>
        <dbReference type="EMBL" id="RQP25153.1"/>
    </source>
</evidence>
<feature type="region of interest" description="Disordered" evidence="1">
    <location>
        <begin position="1"/>
        <end position="68"/>
    </location>
</feature>
<protein>
    <submittedName>
        <fullName evidence="2">Uncharacterized protein</fullName>
    </submittedName>
</protein>
<reference evidence="2 3" key="2">
    <citation type="submission" date="2018-12" db="EMBL/GenBank/DDBJ databases">
        <title>Rhizobacter gummiphilus sp. nov., a rubber-degrading bacterium isolated from the soil of a botanical garden in Japan.</title>
        <authorList>
            <person name="Shunsuke S.S."/>
        </authorList>
    </citation>
    <scope>NUCLEOTIDE SEQUENCE [LARGE SCALE GENOMIC DNA]</scope>
    <source>
        <strain evidence="2 3">S-16</strain>
    </source>
</reference>
<feature type="compositionally biased region" description="Basic and acidic residues" evidence="1">
    <location>
        <begin position="10"/>
        <end position="29"/>
    </location>
</feature>
<organism evidence="2 3">
    <name type="scientific">Piscinibacter terrae</name>
    <dbReference type="NCBI Taxonomy" id="2496871"/>
    <lineage>
        <taxon>Bacteria</taxon>
        <taxon>Pseudomonadati</taxon>
        <taxon>Pseudomonadota</taxon>
        <taxon>Betaproteobacteria</taxon>
        <taxon>Burkholderiales</taxon>
        <taxon>Sphaerotilaceae</taxon>
        <taxon>Piscinibacter</taxon>
    </lineage>
</organism>
<proteinExistence type="predicted"/>
<sequence>MPKDTTPPNLEDKVDPDAMERARADEAAKSKPRKRKAPDDNALESIGKAVSAPVLGAADEDPDDPSKP</sequence>
<keyword evidence="3" id="KW-1185">Reference proteome</keyword>
<reference evidence="2 3" key="1">
    <citation type="submission" date="2018-08" db="EMBL/GenBank/DDBJ databases">
        <authorList>
            <person name="Khan S.A."/>
            <person name="Jeon C.O."/>
            <person name="Chun B.H."/>
            <person name="Jeong S.E."/>
        </authorList>
    </citation>
    <scope>NUCLEOTIDE SEQUENCE [LARGE SCALE GENOMIC DNA]</scope>
    <source>
        <strain evidence="2 3">S-16</strain>
    </source>
</reference>
<name>A0A3N7HTP3_9BURK</name>
<evidence type="ECO:0000256" key="1">
    <source>
        <dbReference type="SAM" id="MobiDB-lite"/>
    </source>
</evidence>
<evidence type="ECO:0000313" key="3">
    <source>
        <dbReference type="Proteomes" id="UP000267464"/>
    </source>
</evidence>
<accession>A0A3N7HTP3</accession>
<dbReference type="Proteomes" id="UP000267464">
    <property type="component" value="Unassembled WGS sequence"/>
</dbReference>
<comment type="caution">
    <text evidence="2">The sequence shown here is derived from an EMBL/GenBank/DDBJ whole genome shotgun (WGS) entry which is preliminary data.</text>
</comment>
<gene>
    <name evidence="2" type="ORF">DZC73_09905</name>
</gene>
<dbReference type="RefSeq" id="WP_124540058.1">
    <property type="nucleotide sequence ID" value="NZ_QUSW01000002.1"/>
</dbReference>
<dbReference type="EMBL" id="QUSW01000002">
    <property type="protein sequence ID" value="RQP25153.1"/>
    <property type="molecule type" value="Genomic_DNA"/>
</dbReference>
<feature type="compositionally biased region" description="Acidic residues" evidence="1">
    <location>
        <begin position="58"/>
        <end position="68"/>
    </location>
</feature>
<dbReference type="AlphaFoldDB" id="A0A3N7HTP3"/>